<dbReference type="InterPro" id="IPR036187">
    <property type="entry name" value="DNA_mismatch_repair_MutS_sf"/>
</dbReference>
<dbReference type="InterPro" id="IPR007696">
    <property type="entry name" value="DNA_mismatch_repair_MutS_core"/>
</dbReference>
<dbReference type="SMART" id="SM00534">
    <property type="entry name" value="MUTSac"/>
    <property type="match status" value="1"/>
</dbReference>
<dbReference type="InterPro" id="IPR016151">
    <property type="entry name" value="DNA_mismatch_repair_MutS_N"/>
</dbReference>
<dbReference type="GO" id="GO:0006298">
    <property type="term" value="P:mismatch repair"/>
    <property type="evidence" value="ECO:0007669"/>
    <property type="project" value="InterPro"/>
</dbReference>
<keyword evidence="4" id="KW-0067">ATP-binding</keyword>
<feature type="domain" description="DNA mismatch repair proteins mutS family" evidence="7">
    <location>
        <begin position="716"/>
        <end position="908"/>
    </location>
</feature>
<protein>
    <recommendedName>
        <fullName evidence="9">DNA mismatch repair proteins mutS family domain-containing protein</fullName>
    </recommendedName>
</protein>
<dbReference type="SMART" id="SM00533">
    <property type="entry name" value="MUTSd"/>
    <property type="match status" value="1"/>
</dbReference>
<dbReference type="SUPFAM" id="SSF48334">
    <property type="entry name" value="DNA repair protein MutS, domain III"/>
    <property type="match status" value="1"/>
</dbReference>
<dbReference type="Pfam" id="PF01624">
    <property type="entry name" value="MutS_I"/>
    <property type="match status" value="1"/>
</dbReference>
<dbReference type="AlphaFoldDB" id="A0A6C0IMB3"/>
<feature type="domain" description="DNA mismatch repair protein MutS core" evidence="6">
    <location>
        <begin position="333"/>
        <end position="687"/>
    </location>
</feature>
<accession>A0A6C0IMB3</accession>
<dbReference type="Gene3D" id="3.40.50.300">
    <property type="entry name" value="P-loop containing nucleotide triphosphate hydrolases"/>
    <property type="match status" value="1"/>
</dbReference>
<evidence type="ECO:0000256" key="1">
    <source>
        <dbReference type="ARBA" id="ARBA00006271"/>
    </source>
</evidence>
<proteinExistence type="inferred from homology"/>
<dbReference type="Pfam" id="PF00488">
    <property type="entry name" value="MutS_V"/>
    <property type="match status" value="1"/>
</dbReference>
<evidence type="ECO:0000256" key="4">
    <source>
        <dbReference type="ARBA" id="ARBA00022840"/>
    </source>
</evidence>
<evidence type="ECO:0000256" key="5">
    <source>
        <dbReference type="ARBA" id="ARBA00023125"/>
    </source>
</evidence>
<sequence>MSITKEYLKLSNEYQNKFGEKTILYMMVGKFYEVYAIMEDNLSKLNANVDIQNAKQISTFINTCDFSIGKKCDHSMAGFPELYLDKYVKKMQEIGYTVVVYNQEGSGKNITRVLSGIFSPGTYFTEDTTSLNNNTTCIWIDFIENKGLNRLSKGKYIVCGIANLNVFTGETSISQFQEPFIDNPTTYDNLERFISIYNPTETIIISNLESKFIHNMIQYTNIQSKKNHIIDLNSTDNEFNLLKAKECEISSIQETILRKMFDFDYFNTFVEIFYGNHISLNSFCFLLEFILQHNPQLVKNIKTPEFENFSNKLILANHSLKQLHILPENGSKSKFSCVVNMLNNCLTPMGRRKFNDTLLTPITNSEFLEKEYNMTDYLLSDLENYKSILHKPLGSFKDLHKFTRQLYLFKISPKYCFQICSNLDSIKNIFSNINHNTTFESYMKFHNVDFDNIPSFCDQIIDFIGNTLDLNLCHNIDNYNSFETNFIQSGIHDDLDSKSNLLKHSTSMLNNIKEYFNNLIAKSEKKNNSTEFVKYHITEKFNYSLICTSRRAKLLNEMLPSEDSIIHFHDSDYKLKIKKNQFEFKKQSASNVHISDYQIDKICSNIYNVNCSMKDIVSIVYQQFIENFQQFKYQLDQIADFVTHLDVLYNKATIANKYNYCRPIIDTNAEKSFVNASNLRHCIIEQIQQDEELYVANDISLGSSGSSGSSASNPGVDGMLLYGTNAVGKTSLIRSLGIAVVMAQAGLFVPCSKFVYKPYEYIFTRILGNDNIFKGLSTFAVEMSELRTILRLCNENSLILGDELCSGTEIVSAISIFVAGIQHLASVKSSFIFATHLHEIVDYDEIKEMLENNLVVKHLEVVYNKEQDLLIYDRKLKDGPGNSLYGLEVCKSLSLADDFIESAYKIRNKYHNSEHGEFKKSHFNAKKIVAMCEQCGNKLATEVHHLQHQQEANEKGIIKKNNMIFHKNKKANLAALCDECHDNFHKTGKQHKKVKTSKGSQLVEI</sequence>
<dbReference type="InterPro" id="IPR017261">
    <property type="entry name" value="DNA_mismatch_repair_MutS/MSH"/>
</dbReference>
<evidence type="ECO:0000259" key="6">
    <source>
        <dbReference type="SMART" id="SM00533"/>
    </source>
</evidence>
<comment type="similarity">
    <text evidence="1">Belongs to the DNA mismatch repair MutS family.</text>
</comment>
<keyword evidence="3" id="KW-0227">DNA damage</keyword>
<dbReference type="PANTHER" id="PTHR11361">
    <property type="entry name" value="DNA MISMATCH REPAIR PROTEIN MUTS FAMILY MEMBER"/>
    <property type="match status" value="1"/>
</dbReference>
<evidence type="ECO:0000313" key="8">
    <source>
        <dbReference type="EMBL" id="QHT93730.1"/>
    </source>
</evidence>
<name>A0A6C0IMB3_9ZZZZ</name>
<dbReference type="Gene3D" id="3.40.1170.10">
    <property type="entry name" value="DNA repair protein MutS, domain I"/>
    <property type="match status" value="1"/>
</dbReference>
<evidence type="ECO:0000256" key="3">
    <source>
        <dbReference type="ARBA" id="ARBA00022763"/>
    </source>
</evidence>
<keyword evidence="2" id="KW-0547">Nucleotide-binding</keyword>
<dbReference type="InterPro" id="IPR007695">
    <property type="entry name" value="DNA_mismatch_repair_MutS-lik_N"/>
</dbReference>
<dbReference type="GO" id="GO:0030983">
    <property type="term" value="F:mismatched DNA binding"/>
    <property type="evidence" value="ECO:0007669"/>
    <property type="project" value="InterPro"/>
</dbReference>
<dbReference type="InterPro" id="IPR000432">
    <property type="entry name" value="DNA_mismatch_repair_MutS_C"/>
</dbReference>
<dbReference type="InterPro" id="IPR027417">
    <property type="entry name" value="P-loop_NTPase"/>
</dbReference>
<dbReference type="Gene3D" id="1.10.1420.10">
    <property type="match status" value="1"/>
</dbReference>
<keyword evidence="5" id="KW-0238">DNA-binding</keyword>
<evidence type="ECO:0000256" key="2">
    <source>
        <dbReference type="ARBA" id="ARBA00022741"/>
    </source>
</evidence>
<evidence type="ECO:0008006" key="9">
    <source>
        <dbReference type="Google" id="ProtNLM"/>
    </source>
</evidence>
<dbReference type="InterPro" id="IPR045076">
    <property type="entry name" value="MutS"/>
</dbReference>
<dbReference type="SUPFAM" id="SSF55271">
    <property type="entry name" value="DNA repair protein MutS, domain I"/>
    <property type="match status" value="1"/>
</dbReference>
<reference evidence="8" key="1">
    <citation type="journal article" date="2020" name="Nature">
        <title>Giant virus diversity and host interactions through global metagenomics.</title>
        <authorList>
            <person name="Schulz F."/>
            <person name="Roux S."/>
            <person name="Paez-Espino D."/>
            <person name="Jungbluth S."/>
            <person name="Walsh D.A."/>
            <person name="Denef V.J."/>
            <person name="McMahon K.D."/>
            <person name="Konstantinidis K.T."/>
            <person name="Eloe-Fadrosh E.A."/>
            <person name="Kyrpides N.C."/>
            <person name="Woyke T."/>
        </authorList>
    </citation>
    <scope>NUCLEOTIDE SEQUENCE</scope>
    <source>
        <strain evidence="8">GVMAG-M-3300024258-14</strain>
    </source>
</reference>
<dbReference type="SUPFAM" id="SSF52540">
    <property type="entry name" value="P-loop containing nucleoside triphosphate hydrolases"/>
    <property type="match status" value="1"/>
</dbReference>
<organism evidence="8">
    <name type="scientific">viral metagenome</name>
    <dbReference type="NCBI Taxonomy" id="1070528"/>
    <lineage>
        <taxon>unclassified sequences</taxon>
        <taxon>metagenomes</taxon>
        <taxon>organismal metagenomes</taxon>
    </lineage>
</organism>
<dbReference type="Pfam" id="PF05192">
    <property type="entry name" value="MutS_III"/>
    <property type="match status" value="1"/>
</dbReference>
<dbReference type="GO" id="GO:0140664">
    <property type="term" value="F:ATP-dependent DNA damage sensor activity"/>
    <property type="evidence" value="ECO:0007669"/>
    <property type="project" value="InterPro"/>
</dbReference>
<dbReference type="EMBL" id="MN740210">
    <property type="protein sequence ID" value="QHT93730.1"/>
    <property type="molecule type" value="Genomic_DNA"/>
</dbReference>
<evidence type="ECO:0000259" key="7">
    <source>
        <dbReference type="SMART" id="SM00534"/>
    </source>
</evidence>
<dbReference type="GO" id="GO:0032301">
    <property type="term" value="C:MutSalpha complex"/>
    <property type="evidence" value="ECO:0007669"/>
    <property type="project" value="TreeGrafter"/>
</dbReference>
<dbReference type="PANTHER" id="PTHR11361:SF148">
    <property type="entry name" value="DNA MISMATCH REPAIR PROTEIN MSH6"/>
    <property type="match status" value="1"/>
</dbReference>
<dbReference type="PIRSF" id="PIRSF037677">
    <property type="entry name" value="DNA_mis_repair_Msh6"/>
    <property type="match status" value="1"/>
</dbReference>
<dbReference type="GO" id="GO:0005524">
    <property type="term" value="F:ATP binding"/>
    <property type="evidence" value="ECO:0007669"/>
    <property type="project" value="UniProtKB-KW"/>
</dbReference>